<dbReference type="FunFam" id="1.10.238.10:FF:000003">
    <property type="entry name" value="Calmodulin A"/>
    <property type="match status" value="1"/>
</dbReference>
<dbReference type="InterPro" id="IPR039647">
    <property type="entry name" value="EF_hand_pair_protein_CML-like"/>
</dbReference>
<dbReference type="GO" id="GO:0005509">
    <property type="term" value="F:calcium ion binding"/>
    <property type="evidence" value="ECO:0007669"/>
    <property type="project" value="InterPro"/>
</dbReference>
<evidence type="ECO:0000259" key="4">
    <source>
        <dbReference type="PROSITE" id="PS50222"/>
    </source>
</evidence>
<keyword evidence="1" id="KW-0479">Metal-binding</keyword>
<dbReference type="Gene3D" id="1.10.238.10">
    <property type="entry name" value="EF-hand"/>
    <property type="match status" value="1"/>
</dbReference>
<dbReference type="PANTHER" id="PTHR10891">
    <property type="entry name" value="EF-HAND CALCIUM-BINDING DOMAIN CONTAINING PROTEIN"/>
    <property type="match status" value="1"/>
</dbReference>
<organism evidence="5">
    <name type="scientific">Tanacetum cinerariifolium</name>
    <name type="common">Dalmatian daisy</name>
    <name type="synonym">Chrysanthemum cinerariifolium</name>
    <dbReference type="NCBI Taxonomy" id="118510"/>
    <lineage>
        <taxon>Eukaryota</taxon>
        <taxon>Viridiplantae</taxon>
        <taxon>Streptophyta</taxon>
        <taxon>Embryophyta</taxon>
        <taxon>Tracheophyta</taxon>
        <taxon>Spermatophyta</taxon>
        <taxon>Magnoliopsida</taxon>
        <taxon>eudicotyledons</taxon>
        <taxon>Gunneridae</taxon>
        <taxon>Pentapetalae</taxon>
        <taxon>asterids</taxon>
        <taxon>campanulids</taxon>
        <taxon>Asterales</taxon>
        <taxon>Asteraceae</taxon>
        <taxon>Asteroideae</taxon>
        <taxon>Anthemideae</taxon>
        <taxon>Anthemidinae</taxon>
        <taxon>Tanacetum</taxon>
    </lineage>
</organism>
<evidence type="ECO:0000313" key="5">
    <source>
        <dbReference type="EMBL" id="GEU87932.1"/>
    </source>
</evidence>
<dbReference type="PROSITE" id="PS00018">
    <property type="entry name" value="EF_HAND_1"/>
    <property type="match status" value="2"/>
</dbReference>
<evidence type="ECO:0000256" key="2">
    <source>
        <dbReference type="ARBA" id="ARBA00022737"/>
    </source>
</evidence>
<comment type="caution">
    <text evidence="5">The sequence shown here is derived from an EMBL/GenBank/DDBJ whole genome shotgun (WGS) entry which is preliminary data.</text>
</comment>
<dbReference type="InterPro" id="IPR002048">
    <property type="entry name" value="EF_hand_dom"/>
</dbReference>
<evidence type="ECO:0000256" key="3">
    <source>
        <dbReference type="ARBA" id="ARBA00022837"/>
    </source>
</evidence>
<dbReference type="SUPFAM" id="SSF47473">
    <property type="entry name" value="EF-hand"/>
    <property type="match status" value="1"/>
</dbReference>
<evidence type="ECO:0000256" key="1">
    <source>
        <dbReference type="ARBA" id="ARBA00022723"/>
    </source>
</evidence>
<dbReference type="Pfam" id="PF13499">
    <property type="entry name" value="EF-hand_7"/>
    <property type="match status" value="1"/>
</dbReference>
<name>A0A6L2NS85_TANCI</name>
<keyword evidence="2" id="KW-0677">Repeat</keyword>
<dbReference type="SMART" id="SM00054">
    <property type="entry name" value="EFh"/>
    <property type="match status" value="2"/>
</dbReference>
<feature type="domain" description="EF-hand" evidence="4">
    <location>
        <begin position="103"/>
        <end position="137"/>
    </location>
</feature>
<gene>
    <name evidence="5" type="ORF">Tci_059910</name>
</gene>
<dbReference type="PRINTS" id="PR00450">
    <property type="entry name" value="RECOVERIN"/>
</dbReference>
<dbReference type="PROSITE" id="PS50222">
    <property type="entry name" value="EF_HAND_2"/>
    <property type="match status" value="2"/>
</dbReference>
<dbReference type="InterPro" id="IPR018247">
    <property type="entry name" value="EF_Hand_1_Ca_BS"/>
</dbReference>
<sequence length="137" mass="15796">METCMYFPHNLTNFSFYIKQRIHHFFIVPYQFIIDTPPTKTYAAATLHEKALATNVRGVENGPEEPSLDEVKQAFGVFDKNNDGYVDAKELQNVLSNMGFLHICESDCRRMIVSYDADKDGKLSFQEFLQVVEDGFR</sequence>
<dbReference type="AlphaFoldDB" id="A0A6L2NS85"/>
<dbReference type="InterPro" id="IPR011992">
    <property type="entry name" value="EF-hand-dom_pair"/>
</dbReference>
<proteinExistence type="predicted"/>
<dbReference type="CDD" id="cd00051">
    <property type="entry name" value="EFh"/>
    <property type="match status" value="1"/>
</dbReference>
<accession>A0A6L2NS85</accession>
<protein>
    <submittedName>
        <fullName evidence="5">Probable calcium-binding protein CML30</fullName>
    </submittedName>
</protein>
<dbReference type="EMBL" id="BKCJ010009641">
    <property type="protein sequence ID" value="GEU87932.1"/>
    <property type="molecule type" value="Genomic_DNA"/>
</dbReference>
<reference evidence="5" key="1">
    <citation type="journal article" date="2019" name="Sci. Rep.">
        <title>Draft genome of Tanacetum cinerariifolium, the natural source of mosquito coil.</title>
        <authorList>
            <person name="Yamashiro T."/>
            <person name="Shiraishi A."/>
            <person name="Satake H."/>
            <person name="Nakayama K."/>
        </authorList>
    </citation>
    <scope>NUCLEOTIDE SEQUENCE</scope>
</reference>
<feature type="domain" description="EF-hand" evidence="4">
    <location>
        <begin position="66"/>
        <end position="101"/>
    </location>
</feature>
<keyword evidence="3" id="KW-0106">Calcium</keyword>